<comment type="similarity">
    <text evidence="2">Belongs to the peptidase C19 family. USP14/UBP6 subfamily.</text>
</comment>
<dbReference type="Gene3D" id="3.90.70.10">
    <property type="entry name" value="Cysteine proteinases"/>
    <property type="match status" value="1"/>
</dbReference>
<evidence type="ECO:0000313" key="10">
    <source>
        <dbReference type="EMBL" id="CAB3405517.1"/>
    </source>
</evidence>
<sequence>MVVINVKWAREKYVVDVDTSQPPIVFKSQLFTLTNVLPERQKVLIQGRTLGDETWDGIKLSDNMTIMMMGNVGDIMKAPQPVSGESSTENGGGKKDSGQLYPIGMTNLGNTCYFNSCVQLFKEFDEMILTDENVKKVENSNERLGFCLAELLRKLRDKNYAKANNISAVSPFAAVATLSNTFPQFEQFKQQDANECFVALLNTIIRTLKIAGVDVKDCFTVKTVTTAKCLESEGEEESKTESFNQLTCYINKDVRFLQTGIKSGFDEEMERHSNLLGRDAKWQKNTRISRLPKYLTVNLNRFFFKEQAKINAKILKAVQFPISLDVYDLCTDELKEKLSARRGDIKLEEDAKLDREMRKKTLDKEQAKAIFDDGVPLSSEFENDPGSNNSGFYELKGIITHKGRSSNDGHYVAWIRSSEDGKWRLFDDDDVSVVDEEAVLKTAGGGDWHSAYLLVYESRVIKKFPELPPVQSSAAEAQNQEAMEISNGN</sequence>
<evidence type="ECO:0000256" key="1">
    <source>
        <dbReference type="ARBA" id="ARBA00000707"/>
    </source>
</evidence>
<dbReference type="InterPro" id="IPR038765">
    <property type="entry name" value="Papain-like_cys_pep_sf"/>
</dbReference>
<feature type="domain" description="USP" evidence="9">
    <location>
        <begin position="103"/>
        <end position="459"/>
    </location>
</feature>
<dbReference type="CDD" id="cd16104">
    <property type="entry name" value="Ubl_USP14_like"/>
    <property type="match status" value="1"/>
</dbReference>
<dbReference type="Pfam" id="PF00443">
    <property type="entry name" value="UCH"/>
    <property type="match status" value="1"/>
</dbReference>
<comment type="caution">
    <text evidence="10">The sequence shown here is derived from an EMBL/GenBank/DDBJ whole genome shotgun (WGS) entry which is preliminary data.</text>
</comment>
<dbReference type="InterPro" id="IPR001394">
    <property type="entry name" value="Peptidase_C19_UCH"/>
</dbReference>
<gene>
    <name evidence="10" type="ORF">CBOVIS_LOCUS7703</name>
</gene>
<evidence type="ECO:0000259" key="9">
    <source>
        <dbReference type="PROSITE" id="PS50235"/>
    </source>
</evidence>
<keyword evidence="6 7" id="KW-0788">Thiol protease</keyword>
<dbReference type="GO" id="GO:0016579">
    <property type="term" value="P:protein deubiquitination"/>
    <property type="evidence" value="ECO:0007669"/>
    <property type="project" value="InterPro"/>
</dbReference>
<evidence type="ECO:0000256" key="2">
    <source>
        <dbReference type="ARBA" id="ARBA00008739"/>
    </source>
</evidence>
<keyword evidence="5 7" id="KW-0378">Hydrolase</keyword>
<evidence type="ECO:0000256" key="3">
    <source>
        <dbReference type="ARBA" id="ARBA00022670"/>
    </source>
</evidence>
<feature type="domain" description="Ubiquitin-like" evidence="8">
    <location>
        <begin position="2"/>
        <end position="69"/>
    </location>
</feature>
<dbReference type="GO" id="GO:0043161">
    <property type="term" value="P:proteasome-mediated ubiquitin-dependent protein catabolic process"/>
    <property type="evidence" value="ECO:0007669"/>
    <property type="project" value="InterPro"/>
</dbReference>
<dbReference type="OrthoDB" id="333239at2759"/>
<accession>A0A8S1F1D9</accession>
<name>A0A8S1F1D9_9PELO</name>
<proteinExistence type="inferred from homology"/>
<dbReference type="AlphaFoldDB" id="A0A8S1F1D9"/>
<protein>
    <recommendedName>
        <fullName evidence="7">Ubiquitin carboxyl-terminal hydrolase</fullName>
        <ecNumber evidence="7">3.4.19.12</ecNumber>
    </recommendedName>
</protein>
<dbReference type="PROSITE" id="PS00973">
    <property type="entry name" value="USP_2"/>
    <property type="match status" value="1"/>
</dbReference>
<dbReference type="PANTHER" id="PTHR43982">
    <property type="entry name" value="UBIQUITIN CARBOXYL-TERMINAL HYDROLASE"/>
    <property type="match status" value="1"/>
</dbReference>
<organism evidence="10 11">
    <name type="scientific">Caenorhabditis bovis</name>
    <dbReference type="NCBI Taxonomy" id="2654633"/>
    <lineage>
        <taxon>Eukaryota</taxon>
        <taxon>Metazoa</taxon>
        <taxon>Ecdysozoa</taxon>
        <taxon>Nematoda</taxon>
        <taxon>Chromadorea</taxon>
        <taxon>Rhabditida</taxon>
        <taxon>Rhabditina</taxon>
        <taxon>Rhabditomorpha</taxon>
        <taxon>Rhabditoidea</taxon>
        <taxon>Rhabditidae</taxon>
        <taxon>Peloderinae</taxon>
        <taxon>Caenorhabditis</taxon>
    </lineage>
</organism>
<dbReference type="InterPro" id="IPR029071">
    <property type="entry name" value="Ubiquitin-like_domsf"/>
</dbReference>
<keyword evidence="11" id="KW-1185">Reference proteome</keyword>
<dbReference type="EMBL" id="CADEPM010000004">
    <property type="protein sequence ID" value="CAB3405517.1"/>
    <property type="molecule type" value="Genomic_DNA"/>
</dbReference>
<dbReference type="PANTHER" id="PTHR43982:SF1">
    <property type="entry name" value="UBIQUITIN CARBOXYL-TERMINAL HYDROLASE 14"/>
    <property type="match status" value="1"/>
</dbReference>
<keyword evidence="3 7" id="KW-0645">Protease</keyword>
<evidence type="ECO:0000256" key="7">
    <source>
        <dbReference type="RuleBase" id="RU366025"/>
    </source>
</evidence>
<dbReference type="GO" id="GO:0061136">
    <property type="term" value="P:regulation of proteasomal protein catabolic process"/>
    <property type="evidence" value="ECO:0007669"/>
    <property type="project" value="TreeGrafter"/>
</dbReference>
<evidence type="ECO:0000256" key="4">
    <source>
        <dbReference type="ARBA" id="ARBA00022786"/>
    </source>
</evidence>
<dbReference type="SUPFAM" id="SSF54236">
    <property type="entry name" value="Ubiquitin-like"/>
    <property type="match status" value="1"/>
</dbReference>
<dbReference type="Proteomes" id="UP000494206">
    <property type="component" value="Unassembled WGS sequence"/>
</dbReference>
<dbReference type="PROSITE" id="PS50053">
    <property type="entry name" value="UBIQUITIN_2"/>
    <property type="match status" value="1"/>
</dbReference>
<evidence type="ECO:0000256" key="5">
    <source>
        <dbReference type="ARBA" id="ARBA00022801"/>
    </source>
</evidence>
<reference evidence="10 11" key="1">
    <citation type="submission" date="2020-04" db="EMBL/GenBank/DDBJ databases">
        <authorList>
            <person name="Laetsch R D."/>
            <person name="Stevens L."/>
            <person name="Kumar S."/>
            <person name="Blaxter L. M."/>
        </authorList>
    </citation>
    <scope>NUCLEOTIDE SEQUENCE [LARGE SCALE GENOMIC DNA]</scope>
</reference>
<dbReference type="Gene3D" id="3.10.20.90">
    <property type="entry name" value="Phosphatidylinositol 3-kinase Catalytic Subunit, Chain A, domain 1"/>
    <property type="match status" value="1"/>
</dbReference>
<dbReference type="GO" id="GO:0004843">
    <property type="term" value="F:cysteine-type deubiquitinase activity"/>
    <property type="evidence" value="ECO:0007669"/>
    <property type="project" value="UniProtKB-UniRule"/>
</dbReference>
<comment type="catalytic activity">
    <reaction evidence="1 7">
        <text>Thiol-dependent hydrolysis of ester, thioester, amide, peptide and isopeptide bonds formed by the C-terminal Gly of ubiquitin (a 76-residue protein attached to proteins as an intracellular targeting signal).</text>
        <dbReference type="EC" id="3.4.19.12"/>
    </reaction>
</comment>
<keyword evidence="4 7" id="KW-0833">Ubl conjugation pathway</keyword>
<evidence type="ECO:0000259" key="8">
    <source>
        <dbReference type="PROSITE" id="PS50053"/>
    </source>
</evidence>
<dbReference type="EC" id="3.4.19.12" evidence="7"/>
<dbReference type="PROSITE" id="PS50235">
    <property type="entry name" value="USP_3"/>
    <property type="match status" value="1"/>
</dbReference>
<dbReference type="InterPro" id="IPR018200">
    <property type="entry name" value="USP_CS"/>
</dbReference>
<dbReference type="InterPro" id="IPR028889">
    <property type="entry name" value="USP"/>
</dbReference>
<dbReference type="SUPFAM" id="SSF54001">
    <property type="entry name" value="Cysteine proteinases"/>
    <property type="match status" value="1"/>
</dbReference>
<dbReference type="SMART" id="SM00213">
    <property type="entry name" value="UBQ"/>
    <property type="match status" value="1"/>
</dbReference>
<dbReference type="PROSITE" id="PS00972">
    <property type="entry name" value="USP_1"/>
    <property type="match status" value="1"/>
</dbReference>
<evidence type="ECO:0000313" key="11">
    <source>
        <dbReference type="Proteomes" id="UP000494206"/>
    </source>
</evidence>
<dbReference type="GO" id="GO:0070628">
    <property type="term" value="F:proteasome binding"/>
    <property type="evidence" value="ECO:0007669"/>
    <property type="project" value="TreeGrafter"/>
</dbReference>
<dbReference type="InterPro" id="IPR044635">
    <property type="entry name" value="UBP14-like"/>
</dbReference>
<evidence type="ECO:0000256" key="6">
    <source>
        <dbReference type="ARBA" id="ARBA00022807"/>
    </source>
</evidence>
<dbReference type="InterPro" id="IPR000626">
    <property type="entry name" value="Ubiquitin-like_dom"/>
</dbReference>